<reference evidence="12 13" key="1">
    <citation type="submission" date="2025-05" db="UniProtKB">
        <authorList>
            <consortium name="RefSeq"/>
        </authorList>
    </citation>
    <scope>IDENTIFICATION</scope>
</reference>
<dbReference type="RefSeq" id="XP_014675152.1">
    <property type="nucleotide sequence ID" value="XM_014819666.1"/>
</dbReference>
<feature type="transmembrane region" description="Helical" evidence="10">
    <location>
        <begin position="207"/>
        <end position="227"/>
    </location>
</feature>
<evidence type="ECO:0000256" key="4">
    <source>
        <dbReference type="ARBA" id="ARBA00022692"/>
    </source>
</evidence>
<accession>A0ABM1ESH9</accession>
<organism evidence="11 12">
    <name type="scientific">Priapulus caudatus</name>
    <name type="common">Priapulid worm</name>
    <dbReference type="NCBI Taxonomy" id="37621"/>
    <lineage>
        <taxon>Eukaryota</taxon>
        <taxon>Metazoa</taxon>
        <taxon>Ecdysozoa</taxon>
        <taxon>Scalidophora</taxon>
        <taxon>Priapulida</taxon>
        <taxon>Priapulimorpha</taxon>
        <taxon>Priapulimorphida</taxon>
        <taxon>Priapulidae</taxon>
        <taxon>Priapulus</taxon>
    </lineage>
</organism>
<protein>
    <recommendedName>
        <fullName evidence="7">Adenosine 3'-phospho 5'-phosphosulfate transporter 2</fullName>
    </recommendedName>
    <alternativeName>
        <fullName evidence="8">PAPS transporter 2</fullName>
    </alternativeName>
    <alternativeName>
        <fullName evidence="9">Solute carrier family 35 member B3 homolog</fullName>
    </alternativeName>
</protein>
<dbReference type="PANTHER" id="PTHR10778:SF8">
    <property type="entry name" value="ADENOSINE 3'-PHOSPHO 5'-PHOSPHOSULFATE TRANSPORTER 2"/>
    <property type="match status" value="1"/>
</dbReference>
<evidence type="ECO:0000313" key="11">
    <source>
        <dbReference type="Proteomes" id="UP000695022"/>
    </source>
</evidence>
<evidence type="ECO:0000256" key="8">
    <source>
        <dbReference type="ARBA" id="ARBA00041866"/>
    </source>
</evidence>
<keyword evidence="5 10" id="KW-1133">Transmembrane helix</keyword>
<keyword evidence="4 10" id="KW-0812">Transmembrane</keyword>
<evidence type="ECO:0000256" key="10">
    <source>
        <dbReference type="SAM" id="Phobius"/>
    </source>
</evidence>
<dbReference type="GeneID" id="106815233"/>
<feature type="transmembrane region" description="Helical" evidence="10">
    <location>
        <begin position="158"/>
        <end position="175"/>
    </location>
</feature>
<feature type="transmembrane region" description="Helical" evidence="10">
    <location>
        <begin position="247"/>
        <end position="269"/>
    </location>
</feature>
<evidence type="ECO:0000256" key="1">
    <source>
        <dbReference type="ARBA" id="ARBA00004653"/>
    </source>
</evidence>
<gene>
    <name evidence="12 13 14 15" type="primary">LOC106815233</name>
</gene>
<evidence type="ECO:0000313" key="13">
    <source>
        <dbReference type="RefSeq" id="XP_014675151.1"/>
    </source>
</evidence>
<dbReference type="RefSeq" id="XP_014675150.1">
    <property type="nucleotide sequence ID" value="XM_014819664.1"/>
</dbReference>
<evidence type="ECO:0000256" key="7">
    <source>
        <dbReference type="ARBA" id="ARBA00039669"/>
    </source>
</evidence>
<keyword evidence="11" id="KW-1185">Reference proteome</keyword>
<feature type="transmembrane region" description="Helical" evidence="10">
    <location>
        <begin position="130"/>
        <end position="152"/>
    </location>
</feature>
<keyword evidence="6 10" id="KW-0472">Membrane</keyword>
<sequence length="404" mass="44325">MTLNDIYDQSSIVKHGAPNKDVNNAQNNETVISIGISTAVDAVPPTPPLVRILCLNLTLFPSWLQFVACSVGVFIFYLLYGYVQELIFRLEGFKPYGWYLTLVQFGFYTLFSYCEQLLGRCRRSQIPMRTYLLIALLTVSTMGLSNSSLGYLNYPTQVIFKCCKLIPVLLGGVVIQGKKYGWLDLLAAACMSAGLALFTLADSHLTPNFNLTGVALISLALCADAVIGNVQEKAMKMHHGSNTEMVLYSYGIGFVYILVGLTITGQLFEAASFCAEHPWETYGNAVVFSLTGYLGVNVVLTMVKLFGALATVTVTTFRKALTIMLSFVIFAKPFTFQYVWSGLIVLLGIYLNVYSKNRDKANVSATLLRVGGAICGALRRAINTRLNAKSVVGHPRLKTIAQTV</sequence>
<evidence type="ECO:0000256" key="3">
    <source>
        <dbReference type="ARBA" id="ARBA00022448"/>
    </source>
</evidence>
<evidence type="ECO:0000313" key="12">
    <source>
        <dbReference type="RefSeq" id="XP_014675150.1"/>
    </source>
</evidence>
<keyword evidence="3" id="KW-0813">Transport</keyword>
<feature type="transmembrane region" description="Helical" evidence="10">
    <location>
        <begin position="96"/>
        <end position="118"/>
    </location>
</feature>
<dbReference type="InterPro" id="IPR013657">
    <property type="entry name" value="SCL35B1-4/HUT1"/>
</dbReference>
<feature type="transmembrane region" description="Helical" evidence="10">
    <location>
        <begin position="336"/>
        <end position="354"/>
    </location>
</feature>
<proteinExistence type="inferred from homology"/>
<name>A0ABM1ESH9_PRICU</name>
<evidence type="ECO:0000313" key="14">
    <source>
        <dbReference type="RefSeq" id="XP_014675152.1"/>
    </source>
</evidence>
<dbReference type="RefSeq" id="XP_014675151.1">
    <property type="nucleotide sequence ID" value="XM_014819665.1"/>
</dbReference>
<comment type="similarity">
    <text evidence="2">Belongs to the nucleotide-sugar transporter family. SLC35B subfamily.</text>
</comment>
<feature type="transmembrane region" description="Helical" evidence="10">
    <location>
        <begin position="63"/>
        <end position="84"/>
    </location>
</feature>
<feature type="transmembrane region" description="Helical" evidence="10">
    <location>
        <begin position="281"/>
        <end position="300"/>
    </location>
</feature>
<dbReference type="Proteomes" id="UP000695022">
    <property type="component" value="Unplaced"/>
</dbReference>
<comment type="subcellular location">
    <subcellularLocation>
        <location evidence="1">Golgi apparatus membrane</location>
        <topology evidence="1">Multi-pass membrane protein</topology>
    </subcellularLocation>
</comment>
<evidence type="ECO:0000313" key="15">
    <source>
        <dbReference type="RefSeq" id="XP_014675153.1"/>
    </source>
</evidence>
<dbReference type="PANTHER" id="PTHR10778">
    <property type="entry name" value="SOLUTE CARRIER FAMILY 35 MEMBER B"/>
    <property type="match status" value="1"/>
</dbReference>
<feature type="transmembrane region" description="Helical" evidence="10">
    <location>
        <begin position="182"/>
        <end position="201"/>
    </location>
</feature>
<dbReference type="Pfam" id="PF08449">
    <property type="entry name" value="UAA"/>
    <property type="match status" value="1"/>
</dbReference>
<evidence type="ECO:0000256" key="9">
    <source>
        <dbReference type="ARBA" id="ARBA00042729"/>
    </source>
</evidence>
<evidence type="ECO:0000256" key="5">
    <source>
        <dbReference type="ARBA" id="ARBA00022989"/>
    </source>
</evidence>
<feature type="transmembrane region" description="Helical" evidence="10">
    <location>
        <begin position="307"/>
        <end position="330"/>
    </location>
</feature>
<evidence type="ECO:0000256" key="2">
    <source>
        <dbReference type="ARBA" id="ARBA00010694"/>
    </source>
</evidence>
<dbReference type="RefSeq" id="XP_014675153.1">
    <property type="nucleotide sequence ID" value="XM_014819667.1"/>
</dbReference>
<evidence type="ECO:0000256" key="6">
    <source>
        <dbReference type="ARBA" id="ARBA00023136"/>
    </source>
</evidence>